<protein>
    <submittedName>
        <fullName evidence="5">DUF4349 domain-containing protein</fullName>
    </submittedName>
</protein>
<dbReference type="Proteomes" id="UP001499938">
    <property type="component" value="Unassembled WGS sequence"/>
</dbReference>
<sequence>MSSITRRTPSARAALAVVTAACAVTLAGCSGGSTSSVAGGYAATSSASAGDVAQDAASAAVDPAKRGTTVAPVAVAVEDQKLARNATLSLKVRSINEAVDKVRAINATAGGYILTENVGSYRDGGAEGVTPDTYAAISISVPTDKLDATLDELQKIGQVLDRRSETENVTAEFVDTRARVESMKRSVARIQDLMDSTKDMEQLVRLERELSSRQTELEAVEARLQQLDRETSRSPVTINLTTQEELVEGLSSPKEGFLGGLAAGWTAFVGSLVGLMTVIGALLPFALFAGLVAWPLWLLIRRFLRERRTPTANPAPEPSA</sequence>
<evidence type="ECO:0000256" key="2">
    <source>
        <dbReference type="SAM" id="Phobius"/>
    </source>
</evidence>
<dbReference type="InterPro" id="IPR025645">
    <property type="entry name" value="DUF4349"/>
</dbReference>
<gene>
    <name evidence="5" type="ORF">GCM10009811_13390</name>
</gene>
<evidence type="ECO:0000313" key="6">
    <source>
        <dbReference type="Proteomes" id="UP001499938"/>
    </source>
</evidence>
<evidence type="ECO:0000259" key="4">
    <source>
        <dbReference type="Pfam" id="PF14257"/>
    </source>
</evidence>
<name>A0ABP4XVS2_9MICO</name>
<keyword evidence="3" id="KW-0732">Signal</keyword>
<dbReference type="PROSITE" id="PS51257">
    <property type="entry name" value="PROKAR_LIPOPROTEIN"/>
    <property type="match status" value="1"/>
</dbReference>
<feature type="transmembrane region" description="Helical" evidence="2">
    <location>
        <begin position="272"/>
        <end position="300"/>
    </location>
</feature>
<proteinExistence type="predicted"/>
<evidence type="ECO:0000256" key="1">
    <source>
        <dbReference type="SAM" id="Coils"/>
    </source>
</evidence>
<feature type="coiled-coil region" evidence="1">
    <location>
        <begin position="203"/>
        <end position="230"/>
    </location>
</feature>
<keyword evidence="6" id="KW-1185">Reference proteome</keyword>
<keyword evidence="1" id="KW-0175">Coiled coil</keyword>
<dbReference type="EMBL" id="BAAAPO010000022">
    <property type="protein sequence ID" value="GAA1789829.1"/>
    <property type="molecule type" value="Genomic_DNA"/>
</dbReference>
<accession>A0ABP4XVS2</accession>
<dbReference type="Pfam" id="PF14257">
    <property type="entry name" value="DUF4349"/>
    <property type="match status" value="1"/>
</dbReference>
<keyword evidence="2" id="KW-0812">Transmembrane</keyword>
<keyword evidence="2" id="KW-0472">Membrane</keyword>
<evidence type="ECO:0000256" key="3">
    <source>
        <dbReference type="SAM" id="SignalP"/>
    </source>
</evidence>
<feature type="chain" id="PRO_5045472792" evidence="3">
    <location>
        <begin position="24"/>
        <end position="320"/>
    </location>
</feature>
<feature type="signal peptide" evidence="3">
    <location>
        <begin position="1"/>
        <end position="23"/>
    </location>
</feature>
<comment type="caution">
    <text evidence="5">The sequence shown here is derived from an EMBL/GenBank/DDBJ whole genome shotgun (WGS) entry which is preliminary data.</text>
</comment>
<feature type="domain" description="DUF4349" evidence="4">
    <location>
        <begin position="80"/>
        <end position="297"/>
    </location>
</feature>
<organism evidence="5 6">
    <name type="scientific">Nostocoides veronense</name>
    <dbReference type="NCBI Taxonomy" id="330836"/>
    <lineage>
        <taxon>Bacteria</taxon>
        <taxon>Bacillati</taxon>
        <taxon>Actinomycetota</taxon>
        <taxon>Actinomycetes</taxon>
        <taxon>Micrococcales</taxon>
        <taxon>Intrasporangiaceae</taxon>
        <taxon>Nostocoides</taxon>
    </lineage>
</organism>
<evidence type="ECO:0000313" key="5">
    <source>
        <dbReference type="EMBL" id="GAA1789829.1"/>
    </source>
</evidence>
<reference evidence="6" key="1">
    <citation type="journal article" date="2019" name="Int. J. Syst. Evol. Microbiol.">
        <title>The Global Catalogue of Microorganisms (GCM) 10K type strain sequencing project: providing services to taxonomists for standard genome sequencing and annotation.</title>
        <authorList>
            <consortium name="The Broad Institute Genomics Platform"/>
            <consortium name="The Broad Institute Genome Sequencing Center for Infectious Disease"/>
            <person name="Wu L."/>
            <person name="Ma J."/>
        </authorList>
    </citation>
    <scope>NUCLEOTIDE SEQUENCE [LARGE SCALE GENOMIC DNA]</scope>
    <source>
        <strain evidence="6">JCM 15592</strain>
    </source>
</reference>
<dbReference type="RefSeq" id="WP_344082796.1">
    <property type="nucleotide sequence ID" value="NZ_BAAAPO010000022.1"/>
</dbReference>
<keyword evidence="2" id="KW-1133">Transmembrane helix</keyword>